<gene>
    <name evidence="3" type="ORF">SAMN05216267_102474</name>
</gene>
<reference evidence="3 4" key="1">
    <citation type="submission" date="2016-10" db="EMBL/GenBank/DDBJ databases">
        <authorList>
            <person name="de Groot N.N."/>
        </authorList>
    </citation>
    <scope>NUCLEOTIDE SEQUENCE [LARGE SCALE GENOMIC DNA]</scope>
    <source>
        <strain evidence="3 4">CGMCC 4.2026</strain>
    </source>
</reference>
<dbReference type="EMBL" id="FODD01000024">
    <property type="protein sequence ID" value="SEO36145.1"/>
    <property type="molecule type" value="Genomic_DNA"/>
</dbReference>
<keyword evidence="2" id="KW-0812">Transmembrane</keyword>
<dbReference type="STRING" id="310780.SAMN05216267_102474"/>
<keyword evidence="2" id="KW-1133">Transmembrane helix</keyword>
<organism evidence="3 4">
    <name type="scientific">Actinacidiphila rubida</name>
    <dbReference type="NCBI Taxonomy" id="310780"/>
    <lineage>
        <taxon>Bacteria</taxon>
        <taxon>Bacillati</taxon>
        <taxon>Actinomycetota</taxon>
        <taxon>Actinomycetes</taxon>
        <taxon>Kitasatosporales</taxon>
        <taxon>Streptomycetaceae</taxon>
        <taxon>Actinacidiphila</taxon>
    </lineage>
</organism>
<sequence>MSTGDPPARPPAAVPPMPSTPPATGRRRQWRLGTWQTVIAAVIGAAGAIAAAVVPLLASSTSGPSPGPLPPSPVISSPSDHPAVAISTVSQAPLANGAVEYTFTGTSAHTDPATMMIFVIARNPRPAALGGTWLVSPAATVEGDGDWSVSWKVASLPAQVKWIATIYGSYDSSCSAGGECATSPPVVCPSDCVNPSSAPAAAPAPSSPADELARLGPDAGSSDDTVIATSAPHGP</sequence>
<feature type="region of interest" description="Disordered" evidence="1">
    <location>
        <begin position="1"/>
        <end position="27"/>
    </location>
</feature>
<evidence type="ECO:0000256" key="2">
    <source>
        <dbReference type="SAM" id="Phobius"/>
    </source>
</evidence>
<dbReference type="Proteomes" id="UP000181951">
    <property type="component" value="Unassembled WGS sequence"/>
</dbReference>
<feature type="compositionally biased region" description="Low complexity" evidence="1">
    <location>
        <begin position="195"/>
        <end position="209"/>
    </location>
</feature>
<feature type="region of interest" description="Disordered" evidence="1">
    <location>
        <begin position="60"/>
        <end position="82"/>
    </location>
</feature>
<keyword evidence="2" id="KW-0472">Membrane</keyword>
<proteinExistence type="predicted"/>
<evidence type="ECO:0000256" key="1">
    <source>
        <dbReference type="SAM" id="MobiDB-lite"/>
    </source>
</evidence>
<dbReference type="AlphaFoldDB" id="A0A1H8P2Q6"/>
<evidence type="ECO:0000313" key="4">
    <source>
        <dbReference type="Proteomes" id="UP000181951"/>
    </source>
</evidence>
<evidence type="ECO:0000313" key="3">
    <source>
        <dbReference type="EMBL" id="SEO36145.1"/>
    </source>
</evidence>
<feature type="region of interest" description="Disordered" evidence="1">
    <location>
        <begin position="194"/>
        <end position="235"/>
    </location>
</feature>
<accession>A0A1H8P2Q6</accession>
<keyword evidence="4" id="KW-1185">Reference proteome</keyword>
<protein>
    <submittedName>
        <fullName evidence="3">Uncharacterized protein</fullName>
    </submittedName>
</protein>
<name>A0A1H8P2Q6_9ACTN</name>
<feature type="compositionally biased region" description="Pro residues" evidence="1">
    <location>
        <begin position="7"/>
        <end position="21"/>
    </location>
</feature>
<dbReference type="RefSeq" id="WP_177226099.1">
    <property type="nucleotide sequence ID" value="NZ_FODD01000024.1"/>
</dbReference>
<feature type="transmembrane region" description="Helical" evidence="2">
    <location>
        <begin position="35"/>
        <end position="58"/>
    </location>
</feature>